<feature type="compositionally biased region" description="Gly residues" evidence="2">
    <location>
        <begin position="206"/>
        <end position="215"/>
    </location>
</feature>
<evidence type="ECO:0000313" key="6">
    <source>
        <dbReference type="Proteomes" id="UP000005239"/>
    </source>
</evidence>
<dbReference type="Pfam" id="PF01484">
    <property type="entry name" value="Col_cuticle_N"/>
    <property type="match status" value="1"/>
</dbReference>
<reference evidence="5" key="2">
    <citation type="submission" date="2022-06" db="UniProtKB">
        <authorList>
            <consortium name="EnsemblMetazoa"/>
        </authorList>
    </citation>
    <scope>IDENTIFICATION</scope>
    <source>
        <strain evidence="5">PS312</strain>
    </source>
</reference>
<dbReference type="PANTHER" id="PTHR24637:SF288">
    <property type="entry name" value="NEMATODE CUTICLE COLLAGEN N-TERMINAL DOMAIN-CONTAINING PROTEIN"/>
    <property type="match status" value="1"/>
</dbReference>
<dbReference type="GO" id="GO:0042302">
    <property type="term" value="F:structural constituent of cuticle"/>
    <property type="evidence" value="ECO:0007669"/>
    <property type="project" value="InterPro"/>
</dbReference>
<keyword evidence="1" id="KW-0677">Repeat</keyword>
<evidence type="ECO:0000256" key="2">
    <source>
        <dbReference type="SAM" id="MobiDB-lite"/>
    </source>
</evidence>
<keyword evidence="3" id="KW-0812">Transmembrane</keyword>
<keyword evidence="3" id="KW-0472">Membrane</keyword>
<feature type="compositionally biased region" description="Gly residues" evidence="2">
    <location>
        <begin position="230"/>
        <end position="251"/>
    </location>
</feature>
<evidence type="ECO:0000256" key="1">
    <source>
        <dbReference type="ARBA" id="ARBA00022737"/>
    </source>
</evidence>
<feature type="compositionally biased region" description="Gly residues" evidence="2">
    <location>
        <begin position="308"/>
        <end position="326"/>
    </location>
</feature>
<name>A0A8R1UGV3_PRIPA</name>
<dbReference type="SMART" id="SM01088">
    <property type="entry name" value="Col_cuticle_N"/>
    <property type="match status" value="1"/>
</dbReference>
<feature type="region of interest" description="Disordered" evidence="2">
    <location>
        <begin position="153"/>
        <end position="188"/>
    </location>
</feature>
<dbReference type="PANTHER" id="PTHR24637">
    <property type="entry name" value="COLLAGEN"/>
    <property type="match status" value="1"/>
</dbReference>
<feature type="compositionally biased region" description="Low complexity" evidence="2">
    <location>
        <begin position="277"/>
        <end position="286"/>
    </location>
</feature>
<feature type="region of interest" description="Disordered" evidence="2">
    <location>
        <begin position="200"/>
        <end position="343"/>
    </location>
</feature>
<feature type="compositionally biased region" description="Low complexity" evidence="2">
    <location>
        <begin position="216"/>
        <end position="229"/>
    </location>
</feature>
<feature type="compositionally biased region" description="Low complexity" evidence="2">
    <location>
        <begin position="298"/>
        <end position="307"/>
    </location>
</feature>
<keyword evidence="6" id="KW-1185">Reference proteome</keyword>
<feature type="compositionally biased region" description="Gly residues" evidence="2">
    <location>
        <begin position="170"/>
        <end position="179"/>
    </location>
</feature>
<gene>
    <name evidence="5" type="primary">WBGene00112378</name>
</gene>
<reference evidence="6" key="1">
    <citation type="journal article" date="2008" name="Nat. Genet.">
        <title>The Pristionchus pacificus genome provides a unique perspective on nematode lifestyle and parasitism.</title>
        <authorList>
            <person name="Dieterich C."/>
            <person name="Clifton S.W."/>
            <person name="Schuster L.N."/>
            <person name="Chinwalla A."/>
            <person name="Delehaunty K."/>
            <person name="Dinkelacker I."/>
            <person name="Fulton L."/>
            <person name="Fulton R."/>
            <person name="Godfrey J."/>
            <person name="Minx P."/>
            <person name="Mitreva M."/>
            <person name="Roeseler W."/>
            <person name="Tian H."/>
            <person name="Witte H."/>
            <person name="Yang S.P."/>
            <person name="Wilson R.K."/>
            <person name="Sommer R.J."/>
        </authorList>
    </citation>
    <scope>NUCLEOTIDE SEQUENCE [LARGE SCALE GENOMIC DNA]</scope>
    <source>
        <strain evidence="6">PS312</strain>
    </source>
</reference>
<feature type="transmembrane region" description="Helical" evidence="3">
    <location>
        <begin position="61"/>
        <end position="84"/>
    </location>
</feature>
<keyword evidence="3" id="KW-1133">Transmembrane helix</keyword>
<proteinExistence type="predicted"/>
<evidence type="ECO:0000259" key="4">
    <source>
        <dbReference type="SMART" id="SM01088"/>
    </source>
</evidence>
<organism evidence="5 6">
    <name type="scientific">Pristionchus pacificus</name>
    <name type="common">Parasitic nematode worm</name>
    <dbReference type="NCBI Taxonomy" id="54126"/>
    <lineage>
        <taxon>Eukaryota</taxon>
        <taxon>Metazoa</taxon>
        <taxon>Ecdysozoa</taxon>
        <taxon>Nematoda</taxon>
        <taxon>Chromadorea</taxon>
        <taxon>Rhabditida</taxon>
        <taxon>Rhabditina</taxon>
        <taxon>Diplogasteromorpha</taxon>
        <taxon>Diplogasteroidea</taxon>
        <taxon>Neodiplogasteridae</taxon>
        <taxon>Pristionchus</taxon>
    </lineage>
</organism>
<dbReference type="InterPro" id="IPR002486">
    <property type="entry name" value="Col_cuticle_N"/>
</dbReference>
<sequence length="343" mass="34513">MSGMDKVSFPPSLSHPSLLLLFVLDRNGYKDENPPPLWSLPLSIPTMDCSEAAEQRQLRRVAFFAVVVSTVAVIASVVTLPMLYSYVASFQSHLIIETEFCKTRTRDIWAEMHNIDVPRLHRSKRQYGSSPPGAAYSSPVVNSDASVGCCGCQQGPAGPPGPPGDSGPDGNDGGLGRDGQPGRDGSILVSAVPTEPCIICPPGPSGPQGMGGNKGPTGPKGRPGAAGNDGKAGGAGMSGSLGMMGPGGRPGVPGPRGSPGRVIQVNGPPGSIGSKGPRGAPGPRGEAGFDGGSTDGAPGPKGNQGRQGPPGGVGPKGPIGGSGPRGQEGTCEHCPLPRTPPGY</sequence>
<dbReference type="EnsemblMetazoa" id="PPA22824.1">
    <property type="protein sequence ID" value="PPA22824.1"/>
    <property type="gene ID" value="WBGene00112378"/>
</dbReference>
<dbReference type="AlphaFoldDB" id="A0A8R1UGV3"/>
<protein>
    <recommendedName>
        <fullName evidence="4">Nematode cuticle collagen N-terminal domain-containing protein</fullName>
    </recommendedName>
</protein>
<feature type="domain" description="Nematode cuticle collagen N-terminal" evidence="4">
    <location>
        <begin position="60"/>
        <end position="112"/>
    </location>
</feature>
<dbReference type="Proteomes" id="UP000005239">
    <property type="component" value="Unassembled WGS sequence"/>
</dbReference>
<evidence type="ECO:0000256" key="3">
    <source>
        <dbReference type="SAM" id="Phobius"/>
    </source>
</evidence>
<accession>A0A8R1UGV3</accession>
<evidence type="ECO:0000313" key="5">
    <source>
        <dbReference type="EnsemblMetazoa" id="PPA22824.1"/>
    </source>
</evidence>